<gene>
    <name evidence="2" type="ORF">OLEA9_A020840</name>
</gene>
<dbReference type="Gramene" id="OE9A020840T1">
    <property type="protein sequence ID" value="OE9A020840C1"/>
    <property type="gene ID" value="OE9A020840"/>
</dbReference>
<evidence type="ECO:0000313" key="3">
    <source>
        <dbReference type="Proteomes" id="UP000594638"/>
    </source>
</evidence>
<keyword evidence="3" id="KW-1185">Reference proteome</keyword>
<dbReference type="EMBL" id="CACTIH010005733">
    <property type="protein sequence ID" value="CAA3001107.1"/>
    <property type="molecule type" value="Genomic_DNA"/>
</dbReference>
<accession>A0A8S0T7Y2</accession>
<feature type="compositionally biased region" description="Basic and acidic residues" evidence="1">
    <location>
        <begin position="1"/>
        <end position="19"/>
    </location>
</feature>
<dbReference type="Proteomes" id="UP000594638">
    <property type="component" value="Unassembled WGS sequence"/>
</dbReference>
<protein>
    <submittedName>
        <fullName evidence="2">Uncharacterized protein</fullName>
    </submittedName>
</protein>
<proteinExistence type="predicted"/>
<comment type="caution">
    <text evidence="2">The sequence shown here is derived from an EMBL/GenBank/DDBJ whole genome shotgun (WGS) entry which is preliminary data.</text>
</comment>
<sequence length="185" mass="19910">MDTRDSGKNIDSRDRDGGRSRGGGGNYQNQQQGPGRGGGRGRGRAGSHSGLPQHQQRRTWPPFQGNFGAVRGFQLSVQGKSYGFQLSVQGQSYGPKQEEAGPSSGRGGIGNQRPWGPTRLPLSVPSQRAQCTDDLEISEQPASPPESEEKRSIVTHAVQSILISSLSNLLTEFISWLLSLAGIRK</sequence>
<dbReference type="AlphaFoldDB" id="A0A8S0T7Y2"/>
<organism evidence="2 3">
    <name type="scientific">Olea europaea subsp. europaea</name>
    <dbReference type="NCBI Taxonomy" id="158383"/>
    <lineage>
        <taxon>Eukaryota</taxon>
        <taxon>Viridiplantae</taxon>
        <taxon>Streptophyta</taxon>
        <taxon>Embryophyta</taxon>
        <taxon>Tracheophyta</taxon>
        <taxon>Spermatophyta</taxon>
        <taxon>Magnoliopsida</taxon>
        <taxon>eudicotyledons</taxon>
        <taxon>Gunneridae</taxon>
        <taxon>Pentapetalae</taxon>
        <taxon>asterids</taxon>
        <taxon>lamiids</taxon>
        <taxon>Lamiales</taxon>
        <taxon>Oleaceae</taxon>
        <taxon>Oleeae</taxon>
        <taxon>Olea</taxon>
    </lineage>
</organism>
<reference evidence="2 3" key="1">
    <citation type="submission" date="2019-12" db="EMBL/GenBank/DDBJ databases">
        <authorList>
            <person name="Alioto T."/>
            <person name="Alioto T."/>
            <person name="Gomez Garrido J."/>
        </authorList>
    </citation>
    <scope>NUCLEOTIDE SEQUENCE [LARGE SCALE GENOMIC DNA]</scope>
</reference>
<name>A0A8S0T7Y2_OLEEU</name>
<feature type="region of interest" description="Disordered" evidence="1">
    <location>
        <begin position="1"/>
        <end position="67"/>
    </location>
</feature>
<evidence type="ECO:0000313" key="2">
    <source>
        <dbReference type="EMBL" id="CAA3001107.1"/>
    </source>
</evidence>
<feature type="region of interest" description="Disordered" evidence="1">
    <location>
        <begin position="88"/>
        <end position="151"/>
    </location>
</feature>
<evidence type="ECO:0000256" key="1">
    <source>
        <dbReference type="SAM" id="MobiDB-lite"/>
    </source>
</evidence>